<sequence>MSFIDKKSIFLENNSSSKEELFDFLSKKISELDSSYNAEDIKEGLYDREKDGNTVIADLVAMPHARMESIKEIKVIVVSLLKPIDYNSEEDIDLAYSIVAPLDANDEFIDVLTSIAVIVQDEELQNIIRNSKVGDEEKISSMIENILKLYNQI</sequence>
<dbReference type="AlphaFoldDB" id="A0A0G4KA26"/>
<dbReference type="PANTHER" id="PTHR47738:SF1">
    <property type="entry name" value="NITROGEN REGULATORY PROTEIN"/>
    <property type="match status" value="1"/>
</dbReference>
<feature type="domain" description="PTS EIIA type-2" evidence="1">
    <location>
        <begin position="2"/>
        <end position="146"/>
    </location>
</feature>
<protein>
    <submittedName>
        <fullName evidence="2">PTS sugar transporter subunit IIA</fullName>
    </submittedName>
</protein>
<dbReference type="SUPFAM" id="SSF55804">
    <property type="entry name" value="Phoshotransferase/anion transport protein"/>
    <property type="match status" value="1"/>
</dbReference>
<dbReference type="PROSITE" id="PS51094">
    <property type="entry name" value="PTS_EIIA_TYPE_2"/>
    <property type="match status" value="1"/>
</dbReference>
<dbReference type="Gene3D" id="3.40.930.10">
    <property type="entry name" value="Mannitol-specific EII, Chain A"/>
    <property type="match status" value="1"/>
</dbReference>
<evidence type="ECO:0000259" key="1">
    <source>
        <dbReference type="PROSITE" id="PS51094"/>
    </source>
</evidence>
<dbReference type="InterPro" id="IPR051541">
    <property type="entry name" value="PTS_SugarTrans_NitroReg"/>
</dbReference>
<reference evidence="3" key="1">
    <citation type="submission" date="2015-04" db="EMBL/GenBank/DDBJ databases">
        <authorList>
            <person name="Mushtaq Mamoona"/>
        </authorList>
    </citation>
    <scope>NUCLEOTIDE SEQUENCE [LARGE SCALE GENOMIC DNA]</scope>
    <source>
        <strain evidence="3">AN4859/03</strain>
    </source>
</reference>
<dbReference type="RefSeq" id="WP_048595941.1">
    <property type="nucleotide sequence ID" value="NZ_CVLB01000003.1"/>
</dbReference>
<gene>
    <name evidence="2" type="ORF">BRSU_2555</name>
</gene>
<dbReference type="PANTHER" id="PTHR47738">
    <property type="entry name" value="PTS SYSTEM FRUCTOSE-LIKE EIIA COMPONENT-RELATED"/>
    <property type="match status" value="1"/>
</dbReference>
<proteinExistence type="predicted"/>
<organism evidence="2 3">
    <name type="scientific">Brachyspira suanatina</name>
    <dbReference type="NCBI Taxonomy" id="381802"/>
    <lineage>
        <taxon>Bacteria</taxon>
        <taxon>Pseudomonadati</taxon>
        <taxon>Spirochaetota</taxon>
        <taxon>Spirochaetia</taxon>
        <taxon>Brachyspirales</taxon>
        <taxon>Brachyspiraceae</taxon>
        <taxon>Brachyspira</taxon>
    </lineage>
</organism>
<dbReference type="InterPro" id="IPR016152">
    <property type="entry name" value="PTrfase/Anion_transptr"/>
</dbReference>
<dbReference type="InterPro" id="IPR002178">
    <property type="entry name" value="PTS_EIIA_type-2_dom"/>
</dbReference>
<keyword evidence="3" id="KW-1185">Reference proteome</keyword>
<evidence type="ECO:0000313" key="2">
    <source>
        <dbReference type="EMBL" id="CRF35290.1"/>
    </source>
</evidence>
<dbReference type="Pfam" id="PF00359">
    <property type="entry name" value="PTS_EIIA_2"/>
    <property type="match status" value="1"/>
</dbReference>
<dbReference type="PROSITE" id="PS00372">
    <property type="entry name" value="PTS_EIIA_TYPE_2_HIS"/>
    <property type="match status" value="1"/>
</dbReference>
<dbReference type="OrthoDB" id="95460at2"/>
<dbReference type="GO" id="GO:0030295">
    <property type="term" value="F:protein kinase activator activity"/>
    <property type="evidence" value="ECO:0007669"/>
    <property type="project" value="TreeGrafter"/>
</dbReference>
<dbReference type="EMBL" id="CVLB01000003">
    <property type="protein sequence ID" value="CRF35290.1"/>
    <property type="molecule type" value="Genomic_DNA"/>
</dbReference>
<accession>A0A0G4KA26</accession>
<keyword evidence="2" id="KW-0813">Transport</keyword>
<evidence type="ECO:0000313" key="3">
    <source>
        <dbReference type="Proteomes" id="UP000043763"/>
    </source>
</evidence>
<keyword evidence="2" id="KW-0762">Sugar transport</keyword>
<name>A0A0G4KA26_9SPIR</name>
<dbReference type="Proteomes" id="UP000043763">
    <property type="component" value="Unassembled WGS sequence"/>
</dbReference>